<dbReference type="EMBL" id="BARV01022088">
    <property type="protein sequence ID" value="GAI18393.1"/>
    <property type="molecule type" value="Genomic_DNA"/>
</dbReference>
<accession>X1LGZ8</accession>
<dbReference type="AlphaFoldDB" id="X1LGZ8"/>
<reference evidence="1" key="1">
    <citation type="journal article" date="2014" name="Front. Microbiol.">
        <title>High frequency of phylogenetically diverse reductive dehalogenase-homologous genes in deep subseafloor sedimentary metagenomes.</title>
        <authorList>
            <person name="Kawai M."/>
            <person name="Futagami T."/>
            <person name="Toyoda A."/>
            <person name="Takaki Y."/>
            <person name="Nishi S."/>
            <person name="Hori S."/>
            <person name="Arai W."/>
            <person name="Tsubouchi T."/>
            <person name="Morono Y."/>
            <person name="Uchiyama I."/>
            <person name="Ito T."/>
            <person name="Fujiyama A."/>
            <person name="Inagaki F."/>
            <person name="Takami H."/>
        </authorList>
    </citation>
    <scope>NUCLEOTIDE SEQUENCE</scope>
    <source>
        <strain evidence="1">Expedition CK06-06</strain>
    </source>
</reference>
<sequence>EWVSVGIYGMVGAPIKGFEHEAIGLDINTI</sequence>
<evidence type="ECO:0000313" key="1">
    <source>
        <dbReference type="EMBL" id="GAI18393.1"/>
    </source>
</evidence>
<dbReference type="Gene3D" id="3.40.1510.10">
    <property type="entry name" value="Hut operon regulatory protein HutP"/>
    <property type="match status" value="1"/>
</dbReference>
<evidence type="ECO:0008006" key="2">
    <source>
        <dbReference type="Google" id="ProtNLM"/>
    </source>
</evidence>
<proteinExistence type="predicted"/>
<gene>
    <name evidence="1" type="ORF">S06H3_36459</name>
</gene>
<feature type="non-terminal residue" evidence="1">
    <location>
        <position position="1"/>
    </location>
</feature>
<name>X1LGZ8_9ZZZZ</name>
<dbReference type="InterPro" id="IPR036482">
    <property type="entry name" value="Regulatory_HutP_sf"/>
</dbReference>
<dbReference type="SUPFAM" id="SSF111064">
    <property type="entry name" value="Hut operon positive regulatory protein HutP"/>
    <property type="match status" value="1"/>
</dbReference>
<comment type="caution">
    <text evidence="1">The sequence shown here is derived from an EMBL/GenBank/DDBJ whole genome shotgun (WGS) entry which is preliminary data.</text>
</comment>
<protein>
    <recommendedName>
        <fullName evidence="2">Hut operon positive regulatory protein</fullName>
    </recommendedName>
</protein>
<organism evidence="1">
    <name type="scientific">marine sediment metagenome</name>
    <dbReference type="NCBI Taxonomy" id="412755"/>
    <lineage>
        <taxon>unclassified sequences</taxon>
        <taxon>metagenomes</taxon>
        <taxon>ecological metagenomes</taxon>
    </lineage>
</organism>